<dbReference type="SUPFAM" id="SSF47473">
    <property type="entry name" value="EF-hand"/>
    <property type="match status" value="1"/>
</dbReference>
<dbReference type="Proteomes" id="UP001367676">
    <property type="component" value="Unassembled WGS sequence"/>
</dbReference>
<keyword evidence="14 19" id="KW-0472">Membrane</keyword>
<keyword evidence="16" id="KW-0376">Hydrogen peroxide</keyword>
<evidence type="ECO:0000256" key="15">
    <source>
        <dbReference type="ARBA" id="ARBA00023180"/>
    </source>
</evidence>
<comment type="subcellular location">
    <subcellularLocation>
        <location evidence="1">Apical cell membrane</location>
        <topology evidence="1">Multi-pass membrane protein</topology>
    </subcellularLocation>
</comment>
<protein>
    <recommendedName>
        <fullName evidence="3">NAD(P)H oxidase (H2O2-forming)</fullName>
        <ecNumber evidence="3">1.6.3.1</ecNumber>
    </recommendedName>
</protein>
<evidence type="ECO:0000256" key="7">
    <source>
        <dbReference type="ARBA" id="ARBA00022723"/>
    </source>
</evidence>
<accession>A0AAN9TKF9</accession>
<dbReference type="GO" id="GO:0005509">
    <property type="term" value="F:calcium ion binding"/>
    <property type="evidence" value="ECO:0007669"/>
    <property type="project" value="InterPro"/>
</dbReference>
<name>A0AAN9TKF9_9HEMI</name>
<dbReference type="InterPro" id="IPR039261">
    <property type="entry name" value="FNR_nucleotide-bd"/>
</dbReference>
<dbReference type="FunFam" id="3.40.50.80:FF:000020">
    <property type="entry name" value="Dual oxidase 1"/>
    <property type="match status" value="1"/>
</dbReference>
<feature type="transmembrane region" description="Helical" evidence="19">
    <location>
        <begin position="716"/>
        <end position="737"/>
    </location>
</feature>
<dbReference type="PROSITE" id="PS00018">
    <property type="entry name" value="EF_HAND_1"/>
    <property type="match status" value="2"/>
</dbReference>
<dbReference type="InterPro" id="IPR018247">
    <property type="entry name" value="EF_Hand_1_Ca_BS"/>
</dbReference>
<dbReference type="PANTHER" id="PTHR11972:SF175">
    <property type="entry name" value="NAD(P)H OXIDASE (H2O2-FORMING)"/>
    <property type="match status" value="1"/>
</dbReference>
<dbReference type="SUPFAM" id="SSF48113">
    <property type="entry name" value="Heme-dependent peroxidases"/>
    <property type="match status" value="1"/>
</dbReference>
<feature type="transmembrane region" description="Helical" evidence="19">
    <location>
        <begin position="805"/>
        <end position="828"/>
    </location>
</feature>
<feature type="domain" description="FAD-binding FR-type" evidence="21">
    <location>
        <begin position="855"/>
        <end position="961"/>
    </location>
</feature>
<feature type="transmembrane region" description="Helical" evidence="19">
    <location>
        <begin position="632"/>
        <end position="651"/>
    </location>
</feature>
<dbReference type="InterPro" id="IPR011992">
    <property type="entry name" value="EF-hand-dom_pair"/>
</dbReference>
<dbReference type="GO" id="GO:0043020">
    <property type="term" value="C:NADPH oxidase complex"/>
    <property type="evidence" value="ECO:0007669"/>
    <property type="project" value="TreeGrafter"/>
</dbReference>
<dbReference type="Pfam" id="PF03098">
    <property type="entry name" value="An_peroxidase"/>
    <property type="match status" value="1"/>
</dbReference>
<dbReference type="InterPro" id="IPR002048">
    <property type="entry name" value="EF_hand_dom"/>
</dbReference>
<dbReference type="InterPro" id="IPR013121">
    <property type="entry name" value="Fe_red_NAD-bd_6"/>
</dbReference>
<evidence type="ECO:0000256" key="11">
    <source>
        <dbReference type="ARBA" id="ARBA00022857"/>
    </source>
</evidence>
<dbReference type="PROSITE" id="PS51384">
    <property type="entry name" value="FAD_FR"/>
    <property type="match status" value="1"/>
</dbReference>
<keyword evidence="5" id="KW-0285">Flavoprotein</keyword>
<dbReference type="GO" id="GO:0042303">
    <property type="term" value="P:molting cycle"/>
    <property type="evidence" value="ECO:0007669"/>
    <property type="project" value="UniProtKB-ARBA"/>
</dbReference>
<dbReference type="PROSITE" id="PS50292">
    <property type="entry name" value="PEROXIDASE_3"/>
    <property type="match status" value="1"/>
</dbReference>
<comment type="caution">
    <text evidence="22">The sequence shown here is derived from an EMBL/GenBank/DDBJ whole genome shotgun (WGS) entry which is preliminary data.</text>
</comment>
<dbReference type="PANTHER" id="PTHR11972">
    <property type="entry name" value="NADPH OXIDASE"/>
    <property type="match status" value="1"/>
</dbReference>
<dbReference type="GO" id="GO:0042744">
    <property type="term" value="P:hydrogen peroxide catabolic process"/>
    <property type="evidence" value="ECO:0007669"/>
    <property type="project" value="UniProtKB-KW"/>
</dbReference>
<feature type="transmembrane region" description="Helical" evidence="19">
    <location>
        <begin position="834"/>
        <end position="851"/>
    </location>
</feature>
<evidence type="ECO:0000256" key="4">
    <source>
        <dbReference type="ARBA" id="ARBA00022559"/>
    </source>
</evidence>
<evidence type="ECO:0000313" key="23">
    <source>
        <dbReference type="Proteomes" id="UP001367676"/>
    </source>
</evidence>
<dbReference type="EMBL" id="JBBCAQ010000020">
    <property type="protein sequence ID" value="KAK7592998.1"/>
    <property type="molecule type" value="Genomic_DNA"/>
</dbReference>
<evidence type="ECO:0000256" key="5">
    <source>
        <dbReference type="ARBA" id="ARBA00022630"/>
    </source>
</evidence>
<evidence type="ECO:0000256" key="2">
    <source>
        <dbReference type="ARBA" id="ARBA00005644"/>
    </source>
</evidence>
<evidence type="ECO:0000256" key="17">
    <source>
        <dbReference type="ARBA" id="ARBA00047455"/>
    </source>
</evidence>
<evidence type="ECO:0000313" key="22">
    <source>
        <dbReference type="EMBL" id="KAK7592998.1"/>
    </source>
</evidence>
<organism evidence="22 23">
    <name type="scientific">Parthenolecanium corni</name>
    <dbReference type="NCBI Taxonomy" id="536013"/>
    <lineage>
        <taxon>Eukaryota</taxon>
        <taxon>Metazoa</taxon>
        <taxon>Ecdysozoa</taxon>
        <taxon>Arthropoda</taxon>
        <taxon>Hexapoda</taxon>
        <taxon>Insecta</taxon>
        <taxon>Pterygota</taxon>
        <taxon>Neoptera</taxon>
        <taxon>Paraneoptera</taxon>
        <taxon>Hemiptera</taxon>
        <taxon>Sternorrhyncha</taxon>
        <taxon>Coccoidea</taxon>
        <taxon>Coccidae</taxon>
        <taxon>Parthenolecanium</taxon>
    </lineage>
</organism>
<evidence type="ECO:0000256" key="10">
    <source>
        <dbReference type="ARBA" id="ARBA00022837"/>
    </source>
</evidence>
<evidence type="ECO:0000256" key="16">
    <source>
        <dbReference type="ARBA" id="ARBA00023324"/>
    </source>
</evidence>
<dbReference type="Gene3D" id="3.40.50.80">
    <property type="entry name" value="Nucleotide-binding domain of ferredoxin-NADP reductase (FNR) module"/>
    <property type="match status" value="1"/>
</dbReference>
<comment type="similarity">
    <text evidence="2">In the N-terminal section; belongs to the peroxidase family.</text>
</comment>
<keyword evidence="12 19" id="KW-1133">Transmembrane helix</keyword>
<evidence type="ECO:0000256" key="6">
    <source>
        <dbReference type="ARBA" id="ARBA00022692"/>
    </source>
</evidence>
<dbReference type="Pfam" id="PF00036">
    <property type="entry name" value="EF-hand_1"/>
    <property type="match status" value="1"/>
</dbReference>
<keyword evidence="13" id="KW-0560">Oxidoreductase</keyword>
<dbReference type="InterPro" id="IPR019791">
    <property type="entry name" value="Haem_peroxidase_animal"/>
</dbReference>
<evidence type="ECO:0000256" key="19">
    <source>
        <dbReference type="SAM" id="Phobius"/>
    </source>
</evidence>
<feature type="domain" description="EF-hand" evidence="20">
    <location>
        <begin position="493"/>
        <end position="528"/>
    </location>
</feature>
<dbReference type="InterPro" id="IPR050369">
    <property type="entry name" value="RBOH/FRE"/>
</dbReference>
<keyword evidence="8" id="KW-0677">Repeat</keyword>
<dbReference type="Pfam" id="PF01794">
    <property type="entry name" value="Ferric_reduct"/>
    <property type="match status" value="1"/>
</dbReference>
<keyword evidence="6 19" id="KW-0812">Transmembrane</keyword>
<dbReference type="GO" id="GO:0016324">
    <property type="term" value="C:apical plasma membrane"/>
    <property type="evidence" value="ECO:0007669"/>
    <property type="project" value="UniProtKB-SubCell"/>
</dbReference>
<dbReference type="FunFam" id="2.40.30.10:FF:000059">
    <property type="entry name" value="dual oxidase isoform X1"/>
    <property type="match status" value="1"/>
</dbReference>
<comment type="catalytic activity">
    <reaction evidence="18">
        <text>NADPH + O2 + H(+) = H2O2 + NADP(+)</text>
        <dbReference type="Rhea" id="RHEA:11260"/>
        <dbReference type="ChEBI" id="CHEBI:15378"/>
        <dbReference type="ChEBI" id="CHEBI:15379"/>
        <dbReference type="ChEBI" id="CHEBI:16240"/>
        <dbReference type="ChEBI" id="CHEBI:57783"/>
        <dbReference type="ChEBI" id="CHEBI:58349"/>
        <dbReference type="EC" id="1.6.3.1"/>
    </reaction>
</comment>
<dbReference type="GO" id="GO:0042554">
    <property type="term" value="P:superoxide anion generation"/>
    <property type="evidence" value="ECO:0007669"/>
    <property type="project" value="TreeGrafter"/>
</dbReference>
<dbReference type="SFLD" id="SFLDG01169">
    <property type="entry name" value="NADPH_oxidase_subgroup_(NOX)"/>
    <property type="match status" value="1"/>
</dbReference>
<evidence type="ECO:0000256" key="14">
    <source>
        <dbReference type="ARBA" id="ARBA00023136"/>
    </source>
</evidence>
<dbReference type="GO" id="GO:0042742">
    <property type="term" value="P:defense response to bacterium"/>
    <property type="evidence" value="ECO:0007669"/>
    <property type="project" value="UniProtKB-ARBA"/>
</dbReference>
<dbReference type="Gene3D" id="2.40.30.10">
    <property type="entry name" value="Translation factors"/>
    <property type="match status" value="1"/>
</dbReference>
<dbReference type="InterPro" id="IPR013112">
    <property type="entry name" value="FAD-bd_8"/>
</dbReference>
<keyword evidence="15" id="KW-0325">Glycoprotein</keyword>
<keyword evidence="7" id="KW-0479">Metal-binding</keyword>
<evidence type="ECO:0000256" key="8">
    <source>
        <dbReference type="ARBA" id="ARBA00022737"/>
    </source>
</evidence>
<dbReference type="SUPFAM" id="SSF63380">
    <property type="entry name" value="Riboflavin synthase domain-like"/>
    <property type="match status" value="1"/>
</dbReference>
<dbReference type="InterPro" id="IPR037120">
    <property type="entry name" value="Haem_peroxidase_sf_animal"/>
</dbReference>
<feature type="transmembrane region" description="Helical" evidence="19">
    <location>
        <begin position="671"/>
        <end position="696"/>
    </location>
</feature>
<evidence type="ECO:0000256" key="12">
    <source>
        <dbReference type="ARBA" id="ARBA00022989"/>
    </source>
</evidence>
<dbReference type="AlphaFoldDB" id="A0AAN9TKF9"/>
<feature type="transmembrane region" description="Helical" evidence="19">
    <location>
        <begin position="769"/>
        <end position="793"/>
    </location>
</feature>
<evidence type="ECO:0000259" key="21">
    <source>
        <dbReference type="PROSITE" id="PS51384"/>
    </source>
</evidence>
<dbReference type="GO" id="GO:0042335">
    <property type="term" value="P:cuticle development"/>
    <property type="evidence" value="ECO:0007669"/>
    <property type="project" value="UniProtKB-ARBA"/>
</dbReference>
<dbReference type="SMART" id="SM00054">
    <property type="entry name" value="EFh"/>
    <property type="match status" value="3"/>
</dbReference>
<dbReference type="Gene3D" id="1.10.238.10">
    <property type="entry name" value="EF-hand"/>
    <property type="match status" value="1"/>
</dbReference>
<evidence type="ECO:0000256" key="1">
    <source>
        <dbReference type="ARBA" id="ARBA00004424"/>
    </source>
</evidence>
<reference evidence="22 23" key="1">
    <citation type="submission" date="2024-03" db="EMBL/GenBank/DDBJ databases">
        <title>Adaptation during the transition from Ophiocordyceps entomopathogen to insect associate is accompanied by gene loss and intensified selection.</title>
        <authorList>
            <person name="Ward C.M."/>
            <person name="Onetto C.A."/>
            <person name="Borneman A.R."/>
        </authorList>
    </citation>
    <scope>NUCLEOTIDE SEQUENCE [LARGE SCALE GENOMIC DNA]</scope>
    <source>
        <strain evidence="22">AWRI1</strain>
        <tissue evidence="22">Single Adult Female</tissue>
    </source>
</reference>
<dbReference type="InterPro" id="IPR010255">
    <property type="entry name" value="Haem_peroxidase_sf"/>
</dbReference>
<dbReference type="GO" id="GO:0016175">
    <property type="term" value="F:superoxide-generating NAD(P)H oxidase activity"/>
    <property type="evidence" value="ECO:0007669"/>
    <property type="project" value="UniProtKB-ARBA"/>
</dbReference>
<keyword evidence="4" id="KW-0575">Peroxidase</keyword>
<gene>
    <name evidence="22" type="ORF">V9T40_007750</name>
</gene>
<keyword evidence="9" id="KW-0274">FAD</keyword>
<feature type="transmembrane region" description="Helical" evidence="19">
    <location>
        <begin position="232"/>
        <end position="255"/>
    </location>
</feature>
<comment type="catalytic activity">
    <reaction evidence="17">
        <text>NADH + O2 + H(+) = H2O2 + NAD(+)</text>
        <dbReference type="Rhea" id="RHEA:11264"/>
        <dbReference type="ChEBI" id="CHEBI:15378"/>
        <dbReference type="ChEBI" id="CHEBI:15379"/>
        <dbReference type="ChEBI" id="CHEBI:16240"/>
        <dbReference type="ChEBI" id="CHEBI:57540"/>
        <dbReference type="ChEBI" id="CHEBI:57945"/>
        <dbReference type="EC" id="1.6.3.1"/>
    </reaction>
</comment>
<dbReference type="SUPFAM" id="SSF52343">
    <property type="entry name" value="Ferredoxin reductase-like, C-terminal NADP-linked domain"/>
    <property type="match status" value="1"/>
</dbReference>
<feature type="domain" description="EF-hand" evidence="20">
    <location>
        <begin position="457"/>
        <end position="492"/>
    </location>
</feature>
<dbReference type="GO" id="GO:0020037">
    <property type="term" value="F:heme binding"/>
    <property type="evidence" value="ECO:0007669"/>
    <property type="project" value="InterPro"/>
</dbReference>
<proteinExistence type="inferred from homology"/>
<dbReference type="InterPro" id="IPR017938">
    <property type="entry name" value="Riboflavin_synthase-like_b-brl"/>
</dbReference>
<keyword evidence="10" id="KW-0106">Calcium</keyword>
<dbReference type="PROSITE" id="PS50222">
    <property type="entry name" value="EF_HAND_2"/>
    <property type="match status" value="2"/>
</dbReference>
<dbReference type="EC" id="1.6.3.1" evidence="3"/>
<dbReference type="PRINTS" id="PR00450">
    <property type="entry name" value="RECOVERIN"/>
</dbReference>
<dbReference type="Pfam" id="PF08030">
    <property type="entry name" value="NAD_binding_6"/>
    <property type="match status" value="1"/>
</dbReference>
<evidence type="ECO:0000256" key="13">
    <source>
        <dbReference type="ARBA" id="ARBA00023002"/>
    </source>
</evidence>
<sequence length="1140" mass="131990">MLHEKTIGMWKQDVISDNTVEEMMMGMASQLAEREDSVLCSDVRDKLFGPNEFSRRDLAALNVMRGRDNGVADYNTVRPFFRLKKIKSMNEINPKLFAEHPELAEQLEKDYGSVDNIDLYIGGMLESDNGPGELFTAIMIDQFTRLRDADRFWFENTENGIFTQDEIDYIRSIKLWDIIVNTSDVPPDALQKNVFFWNEGDPCPQPEQLNATLMESCEYLKGYDYFEGSELAYLYACVFLLLVPLLCAGAGYLVIKWQDERKLKFRRKQEALKSGAKVGAAVDKMCVREWLHANHKRFVKLRFGPESILHTVNRKGEKLRSVNFSNYETITIEESQSTTHGRRKRPLILIHVPKDHDLVMEFDSLGERRKFINKFEAFLNSHKKHLIIIQASRELLLAKAETKERRQKRLEHFFREAYALTFGLKPGERRTDDEAGEVVMRTSLSRAEFANALGMKPHDVFVRMMFNIVDKDGDGKISFQEFLDTVVLFSRGQTEDKLRIIFDMCDNDRNGVIDKGELSEMLRSLVEIARTTSLSDEHVTELIDGMFQDAGLENKDSLDYNDFKIMMKEYKRDFVAIGLDCKGAKQNFLDTSTNVARMTSFLVEHTGDEEKGWFSRRKDCVITYLEENRQNIFYLFIFYVITVALFVERFIHYSFLAEHTDLRHIMGVGIAITRGSAASLSFCYCLLLVTMARNLLTKLKEFSIQQYIPLDSHVQFHKVVACTALFFSLVHTVGHLVNFYHLSTQPLEHLNCLTSEIHFPSDYKPGITFWLFQTITGITGVLLFLVMVIIFVFAHPVIRKKAYKFFWLTHSLYVVLYALMLIHGLARITGPPRFWFYFIGPGIVFLLDKVVSFRTKYMALDILETELLPSDVIKIKFYRPPNFKYLSGQWVRLACTAFRPNEYHSFTLTSAPHENFLSCHIKAQGPWTWKLRNYFDPSTFNVAEDHAKIRLEGPFGGGNQDWYKFEVAVMVGGGIGVTPYASILNDLVFGTSTNRYSGVSCKKVYFLWICPSHRHFEWFIDVLRDVEKKDVTNVLEIHIFITQFFHKFDLRTTMLYICENHFQRLSKTSMFTGLKAINHFGRPDMSSFLRFVQKKHSYVSKIGVFSCGPRPLTKSIMSSCEEVNKGRSSPYFIHHFENFG</sequence>
<dbReference type="CDD" id="cd06186">
    <property type="entry name" value="NOX_Duox_like_FAD_NADP"/>
    <property type="match status" value="1"/>
</dbReference>
<dbReference type="GO" id="GO:0006979">
    <property type="term" value="P:response to oxidative stress"/>
    <property type="evidence" value="ECO:0007669"/>
    <property type="project" value="InterPro"/>
</dbReference>
<evidence type="ECO:0000256" key="3">
    <source>
        <dbReference type="ARBA" id="ARBA00012698"/>
    </source>
</evidence>
<evidence type="ECO:0000256" key="9">
    <source>
        <dbReference type="ARBA" id="ARBA00022827"/>
    </source>
</evidence>
<dbReference type="Pfam" id="PF08022">
    <property type="entry name" value="FAD_binding_8"/>
    <property type="match status" value="1"/>
</dbReference>
<dbReference type="Gene3D" id="1.10.640.10">
    <property type="entry name" value="Haem peroxidase domain superfamily, animal type"/>
    <property type="match status" value="1"/>
</dbReference>
<evidence type="ECO:0000259" key="20">
    <source>
        <dbReference type="PROSITE" id="PS50222"/>
    </source>
</evidence>
<dbReference type="CDD" id="cd00051">
    <property type="entry name" value="EFh"/>
    <property type="match status" value="1"/>
</dbReference>
<dbReference type="GO" id="GO:0016174">
    <property type="term" value="F:NAD(P)H oxidase H2O2-forming activity"/>
    <property type="evidence" value="ECO:0007669"/>
    <property type="project" value="UniProtKB-EC"/>
</dbReference>
<dbReference type="GO" id="GO:0009886">
    <property type="term" value="P:post-embryonic animal morphogenesis"/>
    <property type="evidence" value="ECO:0007669"/>
    <property type="project" value="UniProtKB-ARBA"/>
</dbReference>
<dbReference type="GO" id="GO:0004601">
    <property type="term" value="F:peroxidase activity"/>
    <property type="evidence" value="ECO:0007669"/>
    <property type="project" value="UniProtKB-KW"/>
</dbReference>
<dbReference type="InterPro" id="IPR017927">
    <property type="entry name" value="FAD-bd_FR_type"/>
</dbReference>
<keyword evidence="23" id="KW-1185">Reference proteome</keyword>
<evidence type="ECO:0000256" key="18">
    <source>
        <dbReference type="ARBA" id="ARBA00048762"/>
    </source>
</evidence>
<dbReference type="InterPro" id="IPR013130">
    <property type="entry name" value="Fe3_Rdtase_TM_dom"/>
</dbReference>
<dbReference type="Pfam" id="PF13499">
    <property type="entry name" value="EF-hand_7"/>
    <property type="match status" value="1"/>
</dbReference>
<keyword evidence="11" id="KW-0521">NADP</keyword>